<sequence>MPQFHLLNQTHKTKKENRNKQYKLGTHIDLDVDNQRLKVRSISRDCHNLIQVYGDEQDQLELANVKYGKMICISFSTAGGTGEEQDEEILNELFHIFNLLSSLHQGRNNYQPQFQPLPLLARRTEEQIEEEGANEEIEAQMNNVGND</sequence>
<dbReference type="EMBL" id="SNRW01023782">
    <property type="protein sequence ID" value="KAA6362747.1"/>
    <property type="molecule type" value="Genomic_DNA"/>
</dbReference>
<dbReference type="Proteomes" id="UP000324800">
    <property type="component" value="Unassembled WGS sequence"/>
</dbReference>
<name>A0A5J4TWW4_9EUKA</name>
<evidence type="ECO:0000313" key="3">
    <source>
        <dbReference type="Proteomes" id="UP000324800"/>
    </source>
</evidence>
<accession>A0A5J4TWW4</accession>
<evidence type="ECO:0000313" key="2">
    <source>
        <dbReference type="EMBL" id="KAA6362747.1"/>
    </source>
</evidence>
<dbReference type="AlphaFoldDB" id="A0A5J4TWW4"/>
<evidence type="ECO:0000256" key="1">
    <source>
        <dbReference type="SAM" id="MobiDB-lite"/>
    </source>
</evidence>
<protein>
    <submittedName>
        <fullName evidence="2">Uncharacterized protein</fullName>
    </submittedName>
</protein>
<comment type="caution">
    <text evidence="2">The sequence shown here is derived from an EMBL/GenBank/DDBJ whole genome shotgun (WGS) entry which is preliminary data.</text>
</comment>
<feature type="non-terminal residue" evidence="2">
    <location>
        <position position="147"/>
    </location>
</feature>
<gene>
    <name evidence="2" type="ORF">EZS28_041726</name>
</gene>
<organism evidence="2 3">
    <name type="scientific">Streblomastix strix</name>
    <dbReference type="NCBI Taxonomy" id="222440"/>
    <lineage>
        <taxon>Eukaryota</taxon>
        <taxon>Metamonada</taxon>
        <taxon>Preaxostyla</taxon>
        <taxon>Oxymonadida</taxon>
        <taxon>Streblomastigidae</taxon>
        <taxon>Streblomastix</taxon>
    </lineage>
</organism>
<feature type="region of interest" description="Disordered" evidence="1">
    <location>
        <begin position="128"/>
        <end position="147"/>
    </location>
</feature>
<reference evidence="2 3" key="1">
    <citation type="submission" date="2019-03" db="EMBL/GenBank/DDBJ databases">
        <title>Single cell metagenomics reveals metabolic interactions within the superorganism composed of flagellate Streblomastix strix and complex community of Bacteroidetes bacteria on its surface.</title>
        <authorList>
            <person name="Treitli S.C."/>
            <person name="Kolisko M."/>
            <person name="Husnik F."/>
            <person name="Keeling P."/>
            <person name="Hampl V."/>
        </authorList>
    </citation>
    <scope>NUCLEOTIDE SEQUENCE [LARGE SCALE GENOMIC DNA]</scope>
    <source>
        <strain evidence="2">ST1C</strain>
    </source>
</reference>
<feature type="compositionally biased region" description="Acidic residues" evidence="1">
    <location>
        <begin position="128"/>
        <end position="138"/>
    </location>
</feature>
<proteinExistence type="predicted"/>